<dbReference type="Proteomes" id="UP000299580">
    <property type="component" value="Chromosome"/>
</dbReference>
<feature type="signal peptide" evidence="2">
    <location>
        <begin position="1"/>
        <end position="16"/>
    </location>
</feature>
<dbReference type="InterPro" id="IPR025543">
    <property type="entry name" value="Dodecin-like"/>
</dbReference>
<feature type="chain" id="PRO_5020419124" evidence="2">
    <location>
        <begin position="17"/>
        <end position="99"/>
    </location>
</feature>
<keyword evidence="1 2" id="KW-0732">Signal</keyword>
<dbReference type="NCBIfam" id="NF011433">
    <property type="entry name" value="PRK14864.1"/>
    <property type="match status" value="1"/>
</dbReference>
<protein>
    <submittedName>
        <fullName evidence="4">Biofilm peroxide resistance protein BsmA</fullName>
    </submittedName>
</protein>
<dbReference type="PROSITE" id="PS51257">
    <property type="entry name" value="PROKAR_LIPOPROTEIN"/>
    <property type="match status" value="1"/>
</dbReference>
<dbReference type="Pfam" id="PF07338">
    <property type="entry name" value="YdgH_BhsA-like"/>
    <property type="match status" value="1"/>
</dbReference>
<evidence type="ECO:0000256" key="1">
    <source>
        <dbReference type="ARBA" id="ARBA00022729"/>
    </source>
</evidence>
<evidence type="ECO:0000313" key="4">
    <source>
        <dbReference type="EMBL" id="QCR09487.1"/>
    </source>
</evidence>
<dbReference type="InterPro" id="IPR010854">
    <property type="entry name" value="YdgH/BhsA/McbA-like_dom"/>
</dbReference>
<evidence type="ECO:0000259" key="3">
    <source>
        <dbReference type="Pfam" id="PF07338"/>
    </source>
</evidence>
<sequence length="99" mass="10678">MLRALPAVTFSLSVTACGMLSDAPLPPPTEQAQLIGYAQTTTLKKIGTVSVTVSGGPDDADRAIQRQADEKGARYYTIVMKSEKTTLPGTWFSRAVLYR</sequence>
<dbReference type="OrthoDB" id="6415092at2"/>
<evidence type="ECO:0000256" key="2">
    <source>
        <dbReference type="SAM" id="SignalP"/>
    </source>
</evidence>
<keyword evidence="5" id="KW-1185">Reference proteome</keyword>
<evidence type="ECO:0000313" key="5">
    <source>
        <dbReference type="Proteomes" id="UP000299580"/>
    </source>
</evidence>
<dbReference type="KEGG" id="brb:EH207_13750"/>
<dbReference type="InterPro" id="IPR036275">
    <property type="entry name" value="YdgH-like_sf"/>
</dbReference>
<dbReference type="Gene3D" id="3.30.1660.10">
    <property type="entry name" value="Flavin-binding protein dodecin"/>
    <property type="match status" value="1"/>
</dbReference>
<organism evidence="4 5">
    <name type="scientific">Brenneria rubrifaciens</name>
    <dbReference type="NCBI Taxonomy" id="55213"/>
    <lineage>
        <taxon>Bacteria</taxon>
        <taxon>Pseudomonadati</taxon>
        <taxon>Pseudomonadota</taxon>
        <taxon>Gammaproteobacteria</taxon>
        <taxon>Enterobacterales</taxon>
        <taxon>Pectobacteriaceae</taxon>
        <taxon>Brenneria</taxon>
    </lineage>
</organism>
<name>A0A4P8QQT7_9GAMM</name>
<accession>A0A4P8QQT7</accession>
<gene>
    <name evidence="4" type="primary">bsmA</name>
    <name evidence="4" type="ORF">EH207_13750</name>
</gene>
<proteinExistence type="predicted"/>
<dbReference type="AlphaFoldDB" id="A0A4P8QQT7"/>
<reference evidence="4 5" key="1">
    <citation type="submission" date="2018-11" db="EMBL/GenBank/DDBJ databases">
        <title>Genome sequences of Brenneria nigrifluens and Brenneria rubrifaciens.</title>
        <authorList>
            <person name="Poret-Peterson A.T."/>
            <person name="McClean A.E."/>
            <person name="Kluepfel D.A."/>
        </authorList>
    </citation>
    <scope>NUCLEOTIDE SEQUENCE [LARGE SCALE GENOMIC DNA]</scope>
    <source>
        <strain evidence="4 5">6D370</strain>
    </source>
</reference>
<feature type="domain" description="YdgH/BhsA/McbA-like" evidence="3">
    <location>
        <begin position="43"/>
        <end position="99"/>
    </location>
</feature>
<dbReference type="SUPFAM" id="SSF159871">
    <property type="entry name" value="YdgH-like"/>
    <property type="match status" value="1"/>
</dbReference>
<dbReference type="EMBL" id="CP034035">
    <property type="protein sequence ID" value="QCR09487.1"/>
    <property type="molecule type" value="Genomic_DNA"/>
</dbReference>
<dbReference type="RefSeq" id="WP_137714493.1">
    <property type="nucleotide sequence ID" value="NZ_CP034035.1"/>
</dbReference>